<dbReference type="GO" id="GO:0005886">
    <property type="term" value="C:plasma membrane"/>
    <property type="evidence" value="ECO:0007669"/>
    <property type="project" value="UniProtKB-SubCell"/>
</dbReference>
<dbReference type="Pfam" id="PF13396">
    <property type="entry name" value="PLDc_N"/>
    <property type="match status" value="1"/>
</dbReference>
<evidence type="ECO:0000256" key="2">
    <source>
        <dbReference type="ARBA" id="ARBA00022475"/>
    </source>
</evidence>
<dbReference type="AlphaFoldDB" id="A0A3M9MVZ2"/>
<accession>A0A3M9MVZ2</accession>
<protein>
    <submittedName>
        <fullName evidence="8">PLDc_N domain-containing protein</fullName>
    </submittedName>
</protein>
<comment type="caution">
    <text evidence="8">The sequence shown here is derived from an EMBL/GenBank/DDBJ whole genome shotgun (WGS) entry which is preliminary data.</text>
</comment>
<keyword evidence="9" id="KW-1185">Reference proteome</keyword>
<name>A0A3M9MVZ2_9BACT</name>
<evidence type="ECO:0000256" key="5">
    <source>
        <dbReference type="ARBA" id="ARBA00023136"/>
    </source>
</evidence>
<evidence type="ECO:0000313" key="8">
    <source>
        <dbReference type="EMBL" id="RNI28928.1"/>
    </source>
</evidence>
<evidence type="ECO:0000313" key="9">
    <source>
        <dbReference type="Proteomes" id="UP000272117"/>
    </source>
</evidence>
<evidence type="ECO:0000256" key="6">
    <source>
        <dbReference type="SAM" id="Phobius"/>
    </source>
</evidence>
<feature type="transmembrane region" description="Helical" evidence="6">
    <location>
        <begin position="12"/>
        <end position="33"/>
    </location>
</feature>
<evidence type="ECO:0000256" key="1">
    <source>
        <dbReference type="ARBA" id="ARBA00004651"/>
    </source>
</evidence>
<sequence length="73" mass="8409">MDMELLTPSTGLIIWQTISLFAIILQIVCLISLLKNNFRDGDKLIWTIVVIFVPIAGSILYLFIGRRKRLLNY</sequence>
<evidence type="ECO:0000256" key="4">
    <source>
        <dbReference type="ARBA" id="ARBA00022989"/>
    </source>
</evidence>
<keyword evidence="2" id="KW-1003">Cell membrane</keyword>
<dbReference type="OrthoDB" id="1123412at2"/>
<evidence type="ECO:0000256" key="3">
    <source>
        <dbReference type="ARBA" id="ARBA00022692"/>
    </source>
</evidence>
<feature type="domain" description="Cardiolipin synthase N-terminal" evidence="7">
    <location>
        <begin position="24"/>
        <end position="66"/>
    </location>
</feature>
<reference evidence="8 9" key="1">
    <citation type="submission" date="2018-11" db="EMBL/GenBank/DDBJ databases">
        <title>Rufibacter latericius sp. nov., isolated from water in Baiyang Lake.</title>
        <authorList>
            <person name="Yang Y."/>
        </authorList>
    </citation>
    <scope>NUCLEOTIDE SEQUENCE [LARGE SCALE GENOMIC DNA]</scope>
    <source>
        <strain evidence="8 9">R-22-1c-1</strain>
    </source>
</reference>
<proteinExistence type="predicted"/>
<keyword evidence="3 6" id="KW-0812">Transmembrane</keyword>
<dbReference type="EMBL" id="RJJD01000003">
    <property type="protein sequence ID" value="RNI28928.1"/>
    <property type="molecule type" value="Genomic_DNA"/>
</dbReference>
<dbReference type="Proteomes" id="UP000272117">
    <property type="component" value="Unassembled WGS sequence"/>
</dbReference>
<organism evidence="8 9">
    <name type="scientific">Rufibacter latericius</name>
    <dbReference type="NCBI Taxonomy" id="2487040"/>
    <lineage>
        <taxon>Bacteria</taxon>
        <taxon>Pseudomonadati</taxon>
        <taxon>Bacteroidota</taxon>
        <taxon>Cytophagia</taxon>
        <taxon>Cytophagales</taxon>
        <taxon>Hymenobacteraceae</taxon>
        <taxon>Rufibacter</taxon>
    </lineage>
</organism>
<keyword evidence="5 6" id="KW-0472">Membrane</keyword>
<gene>
    <name evidence="8" type="ORF">EFB08_05695</name>
</gene>
<keyword evidence="4 6" id="KW-1133">Transmembrane helix</keyword>
<feature type="transmembrane region" description="Helical" evidence="6">
    <location>
        <begin position="45"/>
        <end position="64"/>
    </location>
</feature>
<evidence type="ECO:0000259" key="7">
    <source>
        <dbReference type="Pfam" id="PF13396"/>
    </source>
</evidence>
<comment type="subcellular location">
    <subcellularLocation>
        <location evidence="1">Cell membrane</location>
        <topology evidence="1">Multi-pass membrane protein</topology>
    </subcellularLocation>
</comment>
<dbReference type="InterPro" id="IPR027379">
    <property type="entry name" value="CLS_N"/>
</dbReference>